<dbReference type="GO" id="GO:0005524">
    <property type="term" value="F:ATP binding"/>
    <property type="evidence" value="ECO:0007669"/>
    <property type="project" value="UniProtKB-UniRule"/>
</dbReference>
<dbReference type="InterPro" id="IPR017441">
    <property type="entry name" value="Protein_kinase_ATP_BS"/>
</dbReference>
<dbReference type="PaxDb" id="4577-GRMZM2G451300_P01"/>
<dbReference type="InterPro" id="IPR000719">
    <property type="entry name" value="Prot_kinase_dom"/>
</dbReference>
<keyword evidence="13" id="KW-0472">Membrane</keyword>
<evidence type="ECO:0000256" key="4">
    <source>
        <dbReference type="ARBA" id="ARBA00022475"/>
    </source>
</evidence>
<keyword evidence="10 17" id="KW-0418">Kinase</keyword>
<accession>A0A1D6F556</accession>
<dbReference type="FunFam" id="3.30.200.20:FF:000168">
    <property type="entry name" value="L-type lectin-domain containing receptor kinase IX.1"/>
    <property type="match status" value="1"/>
</dbReference>
<dbReference type="Pfam" id="PF01657">
    <property type="entry name" value="Stress-antifung"/>
    <property type="match status" value="2"/>
</dbReference>
<feature type="binding site" evidence="16">
    <location>
        <position position="387"/>
    </location>
    <ligand>
        <name>ATP</name>
        <dbReference type="ChEBI" id="CHEBI:30616"/>
    </ligand>
</feature>
<organism evidence="17">
    <name type="scientific">Zea mays</name>
    <name type="common">Maize</name>
    <dbReference type="NCBI Taxonomy" id="4577"/>
    <lineage>
        <taxon>Eukaryota</taxon>
        <taxon>Viridiplantae</taxon>
        <taxon>Streptophyta</taxon>
        <taxon>Embryophyta</taxon>
        <taxon>Tracheophyta</taxon>
        <taxon>Spermatophyta</taxon>
        <taxon>Magnoliopsida</taxon>
        <taxon>Liliopsida</taxon>
        <taxon>Poales</taxon>
        <taxon>Poaceae</taxon>
        <taxon>PACMAD clade</taxon>
        <taxon>Panicoideae</taxon>
        <taxon>Andropogonodae</taxon>
        <taxon>Andropogoneae</taxon>
        <taxon>Tripsacinae</taxon>
        <taxon>Zea</taxon>
    </lineage>
</organism>
<dbReference type="PROSITE" id="PS50011">
    <property type="entry name" value="PROTEIN_KINASE_DOM"/>
    <property type="match status" value="1"/>
</dbReference>
<dbReference type="ExpressionAtlas" id="A0A1D6F556">
    <property type="expression patterns" value="baseline and differential"/>
</dbReference>
<keyword evidence="12" id="KW-1133">Transmembrane helix</keyword>
<dbReference type="Gene3D" id="3.30.200.20">
    <property type="entry name" value="Phosphorylase Kinase, domain 1"/>
    <property type="match status" value="1"/>
</dbReference>
<dbReference type="InterPro" id="IPR050528">
    <property type="entry name" value="L-type_Lectin-RKs"/>
</dbReference>
<dbReference type="GO" id="GO:0005886">
    <property type="term" value="C:plasma membrane"/>
    <property type="evidence" value="ECO:0007669"/>
    <property type="project" value="UniProtKB-SubCell"/>
</dbReference>
<evidence type="ECO:0000256" key="11">
    <source>
        <dbReference type="ARBA" id="ARBA00022840"/>
    </source>
</evidence>
<evidence type="ECO:0000256" key="10">
    <source>
        <dbReference type="ARBA" id="ARBA00022777"/>
    </source>
</evidence>
<keyword evidence="5" id="KW-0808">Transferase</keyword>
<comment type="similarity">
    <text evidence="3">In the C-terminal section; belongs to the protein kinase superfamily. Ser/Thr protein kinase family.</text>
</comment>
<keyword evidence="8" id="KW-0677">Repeat</keyword>
<evidence type="ECO:0000256" key="12">
    <source>
        <dbReference type="ARBA" id="ARBA00022989"/>
    </source>
</evidence>
<dbReference type="FunFam" id="1.10.510.10:FF:000240">
    <property type="entry name" value="Lectin-domain containing receptor kinase A4.3"/>
    <property type="match status" value="1"/>
</dbReference>
<dbReference type="OrthoDB" id="687744at2759"/>
<evidence type="ECO:0000313" key="17">
    <source>
        <dbReference type="EMBL" id="ONM26427.1"/>
    </source>
</evidence>
<name>A0A1D6F556_MAIZE</name>
<keyword evidence="4" id="KW-1003">Cell membrane</keyword>
<dbReference type="InterPro" id="IPR011009">
    <property type="entry name" value="Kinase-like_dom_sf"/>
</dbReference>
<dbReference type="InterPro" id="IPR008271">
    <property type="entry name" value="Ser/Thr_kinase_AS"/>
</dbReference>
<reference evidence="17" key="1">
    <citation type="submission" date="2015-12" db="EMBL/GenBank/DDBJ databases">
        <title>Update maize B73 reference genome by single molecule sequencing technologies.</title>
        <authorList>
            <consortium name="Maize Genome Sequencing Project"/>
            <person name="Ware D."/>
        </authorList>
    </citation>
    <scope>NUCLEOTIDE SEQUENCE [LARGE SCALE GENOMIC DNA]</scope>
    <source>
        <tissue evidence="17">Seedling</tissue>
    </source>
</reference>
<dbReference type="STRING" id="4577.A0A1D6F556"/>
<protein>
    <submittedName>
        <fullName evidence="17">L-type lectin-domain containing receptor kinase IX.1</fullName>
    </submittedName>
</protein>
<dbReference type="EMBL" id="CM007648">
    <property type="protein sequence ID" value="ONM26427.1"/>
    <property type="molecule type" value="Genomic_DNA"/>
</dbReference>
<evidence type="ECO:0000256" key="6">
    <source>
        <dbReference type="ARBA" id="ARBA00022692"/>
    </source>
</evidence>
<evidence type="ECO:0000256" key="15">
    <source>
        <dbReference type="ARBA" id="ARBA00023180"/>
    </source>
</evidence>
<dbReference type="PROSITE" id="PS51473">
    <property type="entry name" value="GNK2"/>
    <property type="match status" value="2"/>
</dbReference>
<dbReference type="eggNOG" id="ENOG502QTX3">
    <property type="taxonomic scope" value="Eukaryota"/>
</dbReference>
<keyword evidence="11 16" id="KW-0067">ATP-binding</keyword>
<dbReference type="SMR" id="A0A1D6F556"/>
<evidence type="ECO:0000256" key="8">
    <source>
        <dbReference type="ARBA" id="ARBA00022737"/>
    </source>
</evidence>
<dbReference type="CDD" id="cd14066">
    <property type="entry name" value="STKc_IRAK"/>
    <property type="match status" value="1"/>
</dbReference>
<dbReference type="OMA" id="NETRWKL"/>
<dbReference type="Gene3D" id="1.10.510.10">
    <property type="entry name" value="Transferase(Phosphotransferase) domain 1"/>
    <property type="match status" value="1"/>
</dbReference>
<keyword evidence="9 16" id="KW-0547">Nucleotide-binding</keyword>
<keyword evidence="15" id="KW-0325">Glycoprotein</keyword>
<dbReference type="PANTHER" id="PTHR27007">
    <property type="match status" value="1"/>
</dbReference>
<evidence type="ECO:0000256" key="9">
    <source>
        <dbReference type="ARBA" id="ARBA00022741"/>
    </source>
</evidence>
<evidence type="ECO:0000256" key="1">
    <source>
        <dbReference type="ARBA" id="ARBA00004251"/>
    </source>
</evidence>
<dbReference type="InParanoid" id="A0A1D6F556"/>
<dbReference type="PROSITE" id="PS00108">
    <property type="entry name" value="PROTEIN_KINASE_ST"/>
    <property type="match status" value="1"/>
</dbReference>
<dbReference type="Pfam" id="PF00069">
    <property type="entry name" value="Pkinase"/>
    <property type="match status" value="1"/>
</dbReference>
<gene>
    <name evidence="17" type="ORF">ZEAMMB73_Zm00001d007268</name>
</gene>
<dbReference type="Gene3D" id="3.30.430.20">
    <property type="entry name" value="Gnk2 domain, C-X8-C-X2-C motif"/>
    <property type="match status" value="2"/>
</dbReference>
<keyword evidence="17" id="KW-0430">Lectin</keyword>
<dbReference type="SMART" id="SM00220">
    <property type="entry name" value="S_TKc"/>
    <property type="match status" value="1"/>
</dbReference>
<dbReference type="AlphaFoldDB" id="A0A1D6F556"/>
<evidence type="ECO:0000256" key="5">
    <source>
        <dbReference type="ARBA" id="ARBA00022679"/>
    </source>
</evidence>
<dbReference type="InterPro" id="IPR038408">
    <property type="entry name" value="GNK2_sf"/>
</dbReference>
<dbReference type="GO" id="GO:0002229">
    <property type="term" value="P:defense response to oomycetes"/>
    <property type="evidence" value="ECO:0007669"/>
    <property type="project" value="UniProtKB-ARBA"/>
</dbReference>
<comment type="subcellular location">
    <subcellularLocation>
        <location evidence="1">Cell membrane</location>
        <topology evidence="1">Single-pass type I membrane protein</topology>
    </subcellularLocation>
</comment>
<evidence type="ECO:0000256" key="14">
    <source>
        <dbReference type="ARBA" id="ARBA00023170"/>
    </source>
</evidence>
<dbReference type="GO" id="GO:0030246">
    <property type="term" value="F:carbohydrate binding"/>
    <property type="evidence" value="ECO:0007669"/>
    <property type="project" value="UniProtKB-KW"/>
</dbReference>
<evidence type="ECO:0000256" key="7">
    <source>
        <dbReference type="ARBA" id="ARBA00022729"/>
    </source>
</evidence>
<dbReference type="InterPro" id="IPR002902">
    <property type="entry name" value="GNK2"/>
</dbReference>
<evidence type="ECO:0000256" key="16">
    <source>
        <dbReference type="PROSITE-ProRule" id="PRU10141"/>
    </source>
</evidence>
<evidence type="ECO:0000256" key="2">
    <source>
        <dbReference type="ARBA" id="ARBA00008536"/>
    </source>
</evidence>
<proteinExistence type="inferred from homology"/>
<keyword evidence="14 17" id="KW-0675">Receptor</keyword>
<dbReference type="FunFam" id="3.30.430.20:FF:000016">
    <property type="entry name" value="Cysteine-rich receptor-like protein kinase 10"/>
    <property type="match status" value="1"/>
</dbReference>
<evidence type="ECO:0000256" key="13">
    <source>
        <dbReference type="ARBA" id="ARBA00023136"/>
    </source>
</evidence>
<dbReference type="PROSITE" id="PS00107">
    <property type="entry name" value="PROTEIN_KINASE_ATP"/>
    <property type="match status" value="1"/>
</dbReference>
<dbReference type="SUPFAM" id="SSF56112">
    <property type="entry name" value="Protein kinase-like (PK-like)"/>
    <property type="match status" value="1"/>
</dbReference>
<dbReference type="GO" id="GO:0004672">
    <property type="term" value="F:protein kinase activity"/>
    <property type="evidence" value="ECO:0007669"/>
    <property type="project" value="InterPro"/>
</dbReference>
<dbReference type="CDD" id="cd23509">
    <property type="entry name" value="Gnk2-like"/>
    <property type="match status" value="2"/>
</dbReference>
<comment type="similarity">
    <text evidence="2">In the N-terminal section; belongs to the leguminous lectin family.</text>
</comment>
<keyword evidence="6" id="KW-0812">Transmembrane</keyword>
<keyword evidence="7" id="KW-0732">Signal</keyword>
<evidence type="ECO:0000256" key="3">
    <source>
        <dbReference type="ARBA" id="ARBA00010217"/>
    </source>
</evidence>
<sequence length="670" mass="73539">MDRHRRRHFPFLLALVLLAALSSSSRGAAAEASADTSTPLKAFTWGSNFSGGSLYQGNRDTVVRRLVSGPATSGGVFFNYSSCGDGPDVVYGVAMCYADSQWDDCQQCLHRALSYVFTQCLYSRSAAIMYSDCVLRYSHDAFFSNETEWGHVFNVWSTAFVDDAARWNQTRWTMMTQLAAEAAVSMPRLATGNATYKDGGTDKVYGLLQCRNDLSAGECSNCLSSQLQYLLGSFPNSVNTYVSVKGFSCFVRQDVNPIVLMVPFGAPSPSSPPSSSSKAHKMALTIGLAAAASVILFLFVLATALFIYRRQKRTAATVADQESNKDDETEGVFRFFSKASAGPKRFAYDVLAAATGNFSDDRKLGEGGFGSVYRGFLAELGLSVAVKRVSSSSTKRRKEYASEVTIISRLRHRNLVKLIGWCHTHNELLLIYELMTNMSLDMHLYSAENNVLSWRRRYEIILGIGSAVLYLHQDCEQGVVHRDIKPSNVMLDASFNAKLGDFGLARLVDHARGAHTTELAGTMGYMDPACISTGRFSTQSDMYSFGVVLLEVASGRQPVVVHQGKTIHLARRVLEVYGRGAVLDAADHRLNGDFNARQMECVLVVGLWCTQQDPTLRPSIRQAVSALRDEAPLPTIIVSKAPLLVERLGSLPSSFVPDEGRVTSRMTSTY</sequence>